<evidence type="ECO:0000313" key="2">
    <source>
        <dbReference type="Proteomes" id="UP000321196"/>
    </source>
</evidence>
<reference evidence="1 2" key="1">
    <citation type="submission" date="2019-08" db="EMBL/GenBank/DDBJ databases">
        <authorList>
            <person name="Dong K."/>
        </authorList>
    </citation>
    <scope>NUCLEOTIDE SEQUENCE [LARGE SCALE GENOMIC DNA]</scope>
    <source>
        <strain evidence="1 2">M4-8</strain>
    </source>
</reference>
<dbReference type="RefSeq" id="WP_147826227.1">
    <property type="nucleotide sequence ID" value="NZ_BAAARG010000003.1"/>
</dbReference>
<proteinExistence type="predicted"/>
<accession>A0A5C8HPD8</accession>
<organism evidence="1 2">
    <name type="scientific">Microbacterium mitrae</name>
    <dbReference type="NCBI Taxonomy" id="664640"/>
    <lineage>
        <taxon>Bacteria</taxon>
        <taxon>Bacillati</taxon>
        <taxon>Actinomycetota</taxon>
        <taxon>Actinomycetes</taxon>
        <taxon>Micrococcales</taxon>
        <taxon>Microbacteriaceae</taxon>
        <taxon>Microbacterium</taxon>
    </lineage>
</organism>
<dbReference type="EMBL" id="VRSW01000003">
    <property type="protein sequence ID" value="TXK04171.1"/>
    <property type="molecule type" value="Genomic_DNA"/>
</dbReference>
<name>A0A5C8HPD8_9MICO</name>
<protein>
    <submittedName>
        <fullName evidence="1">Uncharacterized protein</fullName>
    </submittedName>
</protein>
<comment type="caution">
    <text evidence="1">The sequence shown here is derived from an EMBL/GenBank/DDBJ whole genome shotgun (WGS) entry which is preliminary data.</text>
</comment>
<dbReference type="Proteomes" id="UP000321196">
    <property type="component" value="Unassembled WGS sequence"/>
</dbReference>
<gene>
    <name evidence="1" type="ORF">FVP60_10490</name>
</gene>
<sequence>MRFFDPERRGGRLALAGGLAALMVLSPLVGGPAATAANQNEVVIALNFDGTSPVAADAAFVDASPSTYTALDTGAHTPGLDHSLQNRVVRTYDQYGYVINYNVNEAEGKNVMLTVELTNGTGGALADPNSANPNPNSNVRWNQDPDMAANGWFTGCLPNPNNADPAGTRIVGATLYCKLGDVPEGTQGTIRPTVALSNGVDATQIGAKVTMTSTSSQQTTTPSSVAPNVFVSAAPMGNWIKGAAKVAPARSGGTATGEEGYIILFPIGMTDSSQLGSPTRGTSRIPAPTGTEAINFFDHFYNIGGLANPNLSTKIRLATSTEITWTANNNPEAQKLYGPVCGAYNAGNKGAMPGGLGASWTCGTAVYTNSYPTVPMSVQGYSVTAPASNADGSLCLHRCPSPPAPGRACRHVRRRRY</sequence>
<evidence type="ECO:0000313" key="1">
    <source>
        <dbReference type="EMBL" id="TXK04171.1"/>
    </source>
</evidence>
<dbReference type="AlphaFoldDB" id="A0A5C8HPD8"/>
<keyword evidence="2" id="KW-1185">Reference proteome</keyword>